<dbReference type="InterPro" id="IPR001789">
    <property type="entry name" value="Sig_transdc_resp-reg_receiver"/>
</dbReference>
<dbReference type="PANTHER" id="PTHR44688">
    <property type="entry name" value="DNA-BINDING TRANSCRIPTIONAL ACTIVATOR DEVR_DOSR"/>
    <property type="match status" value="1"/>
</dbReference>
<dbReference type="PROSITE" id="PS50110">
    <property type="entry name" value="RESPONSE_REGULATORY"/>
    <property type="match status" value="1"/>
</dbReference>
<dbReference type="InterPro" id="IPR011006">
    <property type="entry name" value="CheY-like_superfamily"/>
</dbReference>
<dbReference type="Gene3D" id="3.40.50.2300">
    <property type="match status" value="1"/>
</dbReference>
<evidence type="ECO:0000259" key="5">
    <source>
        <dbReference type="PROSITE" id="PS50043"/>
    </source>
</evidence>
<reference evidence="7" key="2">
    <citation type="submission" date="2020-09" db="EMBL/GenBank/DDBJ databases">
        <authorList>
            <person name="Sun Q."/>
            <person name="Zhou Y."/>
        </authorList>
    </citation>
    <scope>NUCLEOTIDE SEQUENCE</scope>
    <source>
        <strain evidence="7">CGMCC 1.15360</strain>
    </source>
</reference>
<dbReference type="InterPro" id="IPR000792">
    <property type="entry name" value="Tscrpt_reg_LuxR_C"/>
</dbReference>
<dbReference type="SMART" id="SM00448">
    <property type="entry name" value="REC"/>
    <property type="match status" value="1"/>
</dbReference>
<dbReference type="PROSITE" id="PS00622">
    <property type="entry name" value="HTH_LUXR_1"/>
    <property type="match status" value="1"/>
</dbReference>
<evidence type="ECO:0000313" key="8">
    <source>
        <dbReference type="Proteomes" id="UP000612349"/>
    </source>
</evidence>
<dbReference type="Pfam" id="PF00196">
    <property type="entry name" value="GerE"/>
    <property type="match status" value="1"/>
</dbReference>
<dbReference type="Pfam" id="PF00072">
    <property type="entry name" value="Response_reg"/>
    <property type="match status" value="1"/>
</dbReference>
<dbReference type="CDD" id="cd06170">
    <property type="entry name" value="LuxR_C_like"/>
    <property type="match status" value="1"/>
</dbReference>
<feature type="domain" description="Response regulatory" evidence="6">
    <location>
        <begin position="6"/>
        <end position="118"/>
    </location>
</feature>
<keyword evidence="1" id="KW-0805">Transcription regulation</keyword>
<evidence type="ECO:0000256" key="3">
    <source>
        <dbReference type="ARBA" id="ARBA00023163"/>
    </source>
</evidence>
<dbReference type="OrthoDB" id="9782655at2"/>
<dbReference type="SMART" id="SM00421">
    <property type="entry name" value="HTH_LUXR"/>
    <property type="match status" value="1"/>
</dbReference>
<reference evidence="7" key="1">
    <citation type="journal article" date="2014" name="Int. J. Syst. Evol. Microbiol.">
        <title>Complete genome sequence of Corynebacterium casei LMG S-19264T (=DSM 44701T), isolated from a smear-ripened cheese.</title>
        <authorList>
            <consortium name="US DOE Joint Genome Institute (JGI-PGF)"/>
            <person name="Walter F."/>
            <person name="Albersmeier A."/>
            <person name="Kalinowski J."/>
            <person name="Ruckert C."/>
        </authorList>
    </citation>
    <scope>NUCLEOTIDE SEQUENCE</scope>
    <source>
        <strain evidence="7">CGMCC 1.15360</strain>
    </source>
</reference>
<accession>A0A916YX32</accession>
<keyword evidence="3" id="KW-0804">Transcription</keyword>
<dbReference type="PANTHER" id="PTHR44688:SF16">
    <property type="entry name" value="DNA-BINDING TRANSCRIPTIONAL ACTIVATOR DEVR_DOSR"/>
    <property type="match status" value="1"/>
</dbReference>
<evidence type="ECO:0000313" key="7">
    <source>
        <dbReference type="EMBL" id="GGD65413.1"/>
    </source>
</evidence>
<dbReference type="AlphaFoldDB" id="A0A916YX32"/>
<proteinExistence type="predicted"/>
<organism evidence="7 8">
    <name type="scientific">Croceicoccus mobilis</name>
    <dbReference type="NCBI Taxonomy" id="1703339"/>
    <lineage>
        <taxon>Bacteria</taxon>
        <taxon>Pseudomonadati</taxon>
        <taxon>Pseudomonadota</taxon>
        <taxon>Alphaproteobacteria</taxon>
        <taxon>Sphingomonadales</taxon>
        <taxon>Erythrobacteraceae</taxon>
        <taxon>Croceicoccus</taxon>
    </lineage>
</organism>
<gene>
    <name evidence="7" type="primary">fixJ</name>
    <name evidence="7" type="ORF">GCM10010990_13650</name>
</gene>
<comment type="caution">
    <text evidence="7">The sequence shown here is derived from an EMBL/GenBank/DDBJ whole genome shotgun (WGS) entry which is preliminary data.</text>
</comment>
<dbReference type="InterPro" id="IPR016032">
    <property type="entry name" value="Sig_transdc_resp-reg_C-effctor"/>
</dbReference>
<sequence>MEQRIIIHIVDAEPRNRAAFARIIFDLGHHAEVYESIDELTRHMPDDGIILAHDDPEFGGVLALMDAISQRGAWLPVIAMAANPKMERVVNSMRSGAFDYLEQPVDPEALASTLRRVSKEAENQALYRRRAIEARMRISLLSNREREVLDRLTQGCSNKVIARELEISPRTVEIHRGNMMDKLGARHAAEAVRLRLEASMGDWLH</sequence>
<evidence type="ECO:0000256" key="2">
    <source>
        <dbReference type="ARBA" id="ARBA00023125"/>
    </source>
</evidence>
<protein>
    <submittedName>
        <fullName evidence="7">DNA-binding response regulator</fullName>
    </submittedName>
</protein>
<comment type="caution">
    <text evidence="4">Lacks conserved residue(s) required for the propagation of feature annotation.</text>
</comment>
<dbReference type="GO" id="GO:0003677">
    <property type="term" value="F:DNA binding"/>
    <property type="evidence" value="ECO:0007669"/>
    <property type="project" value="UniProtKB-KW"/>
</dbReference>
<dbReference type="Gene3D" id="1.10.10.10">
    <property type="entry name" value="Winged helix-like DNA-binding domain superfamily/Winged helix DNA-binding domain"/>
    <property type="match status" value="1"/>
</dbReference>
<dbReference type="PROSITE" id="PS50043">
    <property type="entry name" value="HTH_LUXR_2"/>
    <property type="match status" value="1"/>
</dbReference>
<dbReference type="InterPro" id="IPR036388">
    <property type="entry name" value="WH-like_DNA-bd_sf"/>
</dbReference>
<dbReference type="EMBL" id="BMIP01000002">
    <property type="protein sequence ID" value="GGD65413.1"/>
    <property type="molecule type" value="Genomic_DNA"/>
</dbReference>
<dbReference type="SUPFAM" id="SSF52172">
    <property type="entry name" value="CheY-like"/>
    <property type="match status" value="1"/>
</dbReference>
<dbReference type="Proteomes" id="UP000612349">
    <property type="component" value="Unassembled WGS sequence"/>
</dbReference>
<evidence type="ECO:0000256" key="4">
    <source>
        <dbReference type="PROSITE-ProRule" id="PRU00169"/>
    </source>
</evidence>
<dbReference type="PRINTS" id="PR00038">
    <property type="entry name" value="HTHLUXR"/>
</dbReference>
<dbReference type="GO" id="GO:0000160">
    <property type="term" value="P:phosphorelay signal transduction system"/>
    <property type="evidence" value="ECO:0007669"/>
    <property type="project" value="InterPro"/>
</dbReference>
<dbReference type="GO" id="GO:0006355">
    <property type="term" value="P:regulation of DNA-templated transcription"/>
    <property type="evidence" value="ECO:0007669"/>
    <property type="project" value="InterPro"/>
</dbReference>
<dbReference type="SUPFAM" id="SSF46894">
    <property type="entry name" value="C-terminal effector domain of the bipartite response regulators"/>
    <property type="match status" value="1"/>
</dbReference>
<keyword evidence="2 7" id="KW-0238">DNA-binding</keyword>
<evidence type="ECO:0000259" key="6">
    <source>
        <dbReference type="PROSITE" id="PS50110"/>
    </source>
</evidence>
<name>A0A916YX32_9SPHN</name>
<keyword evidence="8" id="KW-1185">Reference proteome</keyword>
<feature type="domain" description="HTH luxR-type" evidence="5">
    <location>
        <begin position="134"/>
        <end position="199"/>
    </location>
</feature>
<dbReference type="RefSeq" id="WP_066775463.1">
    <property type="nucleotide sequence ID" value="NZ_BMIP01000002.1"/>
</dbReference>
<evidence type="ECO:0000256" key="1">
    <source>
        <dbReference type="ARBA" id="ARBA00023015"/>
    </source>
</evidence>